<dbReference type="EMBL" id="WFKQ01000001">
    <property type="protein sequence ID" value="MUG31277.1"/>
    <property type="molecule type" value="Genomic_DNA"/>
</dbReference>
<comment type="caution">
    <text evidence="2">The sequence shown here is derived from an EMBL/GenBank/DDBJ whole genome shotgun (WGS) entry which is preliminary data.</text>
</comment>
<dbReference type="Pfam" id="PF04445">
    <property type="entry name" value="SAM_MT"/>
    <property type="match status" value="1"/>
</dbReference>
<dbReference type="PANTHER" id="PTHR36112:SF1">
    <property type="entry name" value="RIBOSOMAL RNA SMALL SUBUNIT METHYLTRANSFERASE J"/>
    <property type="match status" value="1"/>
</dbReference>
<dbReference type="CDD" id="cd02440">
    <property type="entry name" value="AdoMet_MTases"/>
    <property type="match status" value="1"/>
</dbReference>
<evidence type="ECO:0000313" key="3">
    <source>
        <dbReference type="Proteomes" id="UP000442109"/>
    </source>
</evidence>
<dbReference type="GO" id="GO:0008990">
    <property type="term" value="F:rRNA (guanine-N2-)-methyltransferase activity"/>
    <property type="evidence" value="ECO:0007669"/>
    <property type="project" value="UniProtKB-UniRule"/>
</dbReference>
<dbReference type="Gene3D" id="3.40.50.150">
    <property type="entry name" value="Vaccinia Virus protein VP39"/>
    <property type="match status" value="1"/>
</dbReference>
<keyword evidence="1 2" id="KW-0489">Methyltransferase</keyword>
<sequence>MTSPISCVTLIYPQSIAEQALILIQALQQLIVEAKLPLSIEAVASEQKLTQKIRKQLSQQYQQPLLVIDDKQQLTLLTNGVSVSPEWNSLQRRVVSAGRKSELLLQATKLTASSRVLDATAGFGHDSLILASSGAQLTLLERNPLMVLLLKYEQQMMAKQPNWQKLMARLHIVCAESTEYMQPAPTACDLQAQTISHAFDVIYLDPMFPENSYAHSSKGAKVGKHMQALHQIAEPPSLKQEQALLSLALSFVAPGGRVVVKRPIQAPVFASQAANESWQNDVVRFDAYFTYL</sequence>
<dbReference type="OrthoDB" id="3191794at2"/>
<keyword evidence="1 2" id="KW-0808">Transferase</keyword>
<proteinExistence type="inferred from homology"/>
<evidence type="ECO:0000313" key="2">
    <source>
        <dbReference type="EMBL" id="MUG31277.1"/>
    </source>
</evidence>
<dbReference type="RefSeq" id="WP_155586552.1">
    <property type="nucleotide sequence ID" value="NZ_WFKQ01000001.1"/>
</dbReference>
<comment type="caution">
    <text evidence="1">Lacks conserved residue(s) required for the propagation of feature annotation.</text>
</comment>
<dbReference type="Proteomes" id="UP000442109">
    <property type="component" value="Unassembled WGS sequence"/>
</dbReference>
<organism evidence="2 3">
    <name type="scientific">Psychrobacter sanguinis</name>
    <dbReference type="NCBI Taxonomy" id="861445"/>
    <lineage>
        <taxon>Bacteria</taxon>
        <taxon>Pseudomonadati</taxon>
        <taxon>Pseudomonadota</taxon>
        <taxon>Gammaproteobacteria</taxon>
        <taxon>Moraxellales</taxon>
        <taxon>Moraxellaceae</taxon>
        <taxon>Psychrobacter</taxon>
    </lineage>
</organism>
<keyword evidence="1" id="KW-0963">Cytoplasm</keyword>
<comment type="subcellular location">
    <subcellularLocation>
        <location evidence="1">Cytoplasm</location>
    </subcellularLocation>
</comment>
<dbReference type="HAMAP" id="MF_01523">
    <property type="entry name" value="16SrRNA_methyltr_J"/>
    <property type="match status" value="1"/>
</dbReference>
<protein>
    <recommendedName>
        <fullName evidence="1">Ribosomal RNA small subunit methyltransferase J</fullName>
        <ecNumber evidence="1">2.1.1.242</ecNumber>
    </recommendedName>
    <alternativeName>
        <fullName evidence="1">16S rRNA m2G1516 methyltransferase</fullName>
    </alternativeName>
    <alternativeName>
        <fullName evidence="1">rRNA (guanine-N(2)-)-methyltransferase</fullName>
    </alternativeName>
</protein>
<evidence type="ECO:0000256" key="1">
    <source>
        <dbReference type="HAMAP-Rule" id="MF_01523"/>
    </source>
</evidence>
<feature type="binding site" evidence="1">
    <location>
        <begin position="141"/>
        <end position="142"/>
    </location>
    <ligand>
        <name>S-adenosyl-L-methionine</name>
        <dbReference type="ChEBI" id="CHEBI:59789"/>
    </ligand>
</feature>
<dbReference type="EC" id="2.1.1.242" evidence="1"/>
<dbReference type="InterPro" id="IPR029063">
    <property type="entry name" value="SAM-dependent_MTases_sf"/>
</dbReference>
<comment type="similarity">
    <text evidence="1">Belongs to the methyltransferase superfamily. RsmJ family.</text>
</comment>
<dbReference type="SUPFAM" id="SSF53335">
    <property type="entry name" value="S-adenosyl-L-methionine-dependent methyltransferases"/>
    <property type="match status" value="1"/>
</dbReference>
<dbReference type="GO" id="GO:0005737">
    <property type="term" value="C:cytoplasm"/>
    <property type="evidence" value="ECO:0007669"/>
    <property type="project" value="UniProtKB-SubCell"/>
</dbReference>
<accession>A0A844LYE3</accession>
<dbReference type="PANTHER" id="PTHR36112">
    <property type="entry name" value="RIBOSOMAL RNA SMALL SUBUNIT METHYLTRANSFERASE J"/>
    <property type="match status" value="1"/>
</dbReference>
<name>A0A844LYE3_9GAMM</name>
<keyword evidence="3" id="KW-1185">Reference proteome</keyword>
<keyword evidence="1" id="KW-0949">S-adenosyl-L-methionine</keyword>
<dbReference type="InterPro" id="IPR007536">
    <property type="entry name" value="16SrRNA_methylTrfase_J"/>
</dbReference>
<gene>
    <name evidence="1" type="primary">rsmJ</name>
    <name evidence="2" type="ORF">GB996_00530</name>
</gene>
<feature type="binding site" evidence="1">
    <location>
        <position position="205"/>
    </location>
    <ligand>
        <name>S-adenosyl-L-methionine</name>
        <dbReference type="ChEBI" id="CHEBI:59789"/>
    </ligand>
</feature>
<keyword evidence="1" id="KW-0698">rRNA processing</keyword>
<comment type="function">
    <text evidence="1">Specifically methylates the guanosine in position 1516 of 16S rRNA.</text>
</comment>
<reference evidence="2 3" key="1">
    <citation type="journal article" date="2019" name="PLoS ONE">
        <title>Pup mortality in New Zealand sea lions (Phocarctos hookeri) at Enderby Island, Auckland Islands, 2013-18.</title>
        <authorList>
            <person name="Michael S.A."/>
            <person name="Hayman D.T.S."/>
            <person name="Gray R."/>
            <person name="Zhang J."/>
            <person name="Rogers L."/>
            <person name="Roe W.D."/>
        </authorList>
    </citation>
    <scope>NUCLEOTIDE SEQUENCE [LARGE SCALE GENOMIC DNA]</scope>
    <source>
        <strain evidence="2 3">SM868</strain>
    </source>
</reference>
<dbReference type="AlphaFoldDB" id="A0A844LYE3"/>
<comment type="catalytic activity">
    <reaction evidence="1">
        <text>guanosine(1516) in 16S rRNA + S-adenosyl-L-methionine = N(2)-methylguanosine(1516) in 16S rRNA + S-adenosyl-L-homocysteine + H(+)</text>
        <dbReference type="Rhea" id="RHEA:43220"/>
        <dbReference type="Rhea" id="RHEA-COMP:10412"/>
        <dbReference type="Rhea" id="RHEA-COMP:10413"/>
        <dbReference type="ChEBI" id="CHEBI:15378"/>
        <dbReference type="ChEBI" id="CHEBI:57856"/>
        <dbReference type="ChEBI" id="CHEBI:59789"/>
        <dbReference type="ChEBI" id="CHEBI:74269"/>
        <dbReference type="ChEBI" id="CHEBI:74481"/>
        <dbReference type="EC" id="2.1.1.242"/>
    </reaction>
</comment>